<dbReference type="STRING" id="500635.MITSMUL_03160"/>
<feature type="domain" description="NlpC/P60" evidence="5">
    <location>
        <begin position="1"/>
        <end position="135"/>
    </location>
</feature>
<accession>C9KJG1</accession>
<dbReference type="GO" id="GO:0008234">
    <property type="term" value="F:cysteine-type peptidase activity"/>
    <property type="evidence" value="ECO:0007669"/>
    <property type="project" value="UniProtKB-KW"/>
</dbReference>
<dbReference type="RefSeq" id="WP_005839037.1">
    <property type="nucleotide sequence ID" value="NZ_GG697141.2"/>
</dbReference>
<keyword evidence="4" id="KW-0788">Thiol protease</keyword>
<protein>
    <recommendedName>
        <fullName evidence="5">NlpC/P60 domain-containing protein</fullName>
    </recommendedName>
</protein>
<evidence type="ECO:0000256" key="2">
    <source>
        <dbReference type="ARBA" id="ARBA00022670"/>
    </source>
</evidence>
<evidence type="ECO:0000256" key="3">
    <source>
        <dbReference type="ARBA" id="ARBA00022801"/>
    </source>
</evidence>
<dbReference type="HOGENOM" id="CLU_1853847_0_0_9"/>
<evidence type="ECO:0000313" key="6">
    <source>
        <dbReference type="EMBL" id="EEX70027.1"/>
    </source>
</evidence>
<reference evidence="6" key="1">
    <citation type="submission" date="2009-09" db="EMBL/GenBank/DDBJ databases">
        <authorList>
            <person name="Weinstock G."/>
            <person name="Sodergren E."/>
            <person name="Clifton S."/>
            <person name="Fulton L."/>
            <person name="Fulton B."/>
            <person name="Courtney L."/>
            <person name="Fronick C."/>
            <person name="Harrison M."/>
            <person name="Strong C."/>
            <person name="Farmer C."/>
            <person name="Delahaunty K."/>
            <person name="Markovic C."/>
            <person name="Hall O."/>
            <person name="Minx P."/>
            <person name="Tomlinson C."/>
            <person name="Mitreva M."/>
            <person name="Nelson J."/>
            <person name="Hou S."/>
            <person name="Wollam A."/>
            <person name="Pepin K.H."/>
            <person name="Johnson M."/>
            <person name="Bhonagiri V."/>
            <person name="Nash W.E."/>
            <person name="Warren W."/>
            <person name="Chinwalla A."/>
            <person name="Mardis E.R."/>
            <person name="Wilson R.K."/>
        </authorList>
    </citation>
    <scope>NUCLEOTIDE SEQUENCE [LARGE SCALE GENOMIC DNA]</scope>
    <source>
        <strain evidence="6">DSM 20544</strain>
    </source>
</reference>
<keyword evidence="2" id="KW-0645">Protease</keyword>
<gene>
    <name evidence="6" type="ORF">MITSMUL_03160</name>
</gene>
<sequence>MENVNKYIGIPHYFGESSFKKCDCIGLCRLFYRNHGWSHPIEDGKPVDKDHFSEPSVWRRLYKYCLLNMTQVFYDELSFGDFVIFKIDGDLHTGIYLGYGDLLSMQVPTVYGASTSTIYHRAWWTPFFKYAFRKEGLF</sequence>
<dbReference type="EMBL" id="ABWK02000001">
    <property type="protein sequence ID" value="EEX70027.1"/>
    <property type="molecule type" value="Genomic_DNA"/>
</dbReference>
<dbReference type="AlphaFoldDB" id="C9KJG1"/>
<comment type="caution">
    <text evidence="6">The sequence shown here is derived from an EMBL/GenBank/DDBJ whole genome shotgun (WGS) entry which is preliminary data.</text>
</comment>
<dbReference type="InterPro" id="IPR000064">
    <property type="entry name" value="NLP_P60_dom"/>
</dbReference>
<evidence type="ECO:0000259" key="5">
    <source>
        <dbReference type="PROSITE" id="PS51935"/>
    </source>
</evidence>
<dbReference type="eggNOG" id="COG0791">
    <property type="taxonomic scope" value="Bacteria"/>
</dbReference>
<keyword evidence="7" id="KW-1185">Reference proteome</keyword>
<evidence type="ECO:0000256" key="4">
    <source>
        <dbReference type="ARBA" id="ARBA00022807"/>
    </source>
</evidence>
<dbReference type="InterPro" id="IPR038765">
    <property type="entry name" value="Papain-like_cys_pep_sf"/>
</dbReference>
<dbReference type="Proteomes" id="UP000003671">
    <property type="component" value="Unassembled WGS sequence"/>
</dbReference>
<evidence type="ECO:0000313" key="7">
    <source>
        <dbReference type="Proteomes" id="UP000003671"/>
    </source>
</evidence>
<dbReference type="PROSITE" id="PS51935">
    <property type="entry name" value="NLPC_P60"/>
    <property type="match status" value="1"/>
</dbReference>
<name>C9KJG1_9FIRM</name>
<organism evidence="6 7">
    <name type="scientific">Mitsuokella multacida DSM 20544</name>
    <dbReference type="NCBI Taxonomy" id="500635"/>
    <lineage>
        <taxon>Bacteria</taxon>
        <taxon>Bacillati</taxon>
        <taxon>Bacillota</taxon>
        <taxon>Negativicutes</taxon>
        <taxon>Selenomonadales</taxon>
        <taxon>Selenomonadaceae</taxon>
        <taxon>Mitsuokella</taxon>
    </lineage>
</organism>
<dbReference type="Gene3D" id="3.90.1720.10">
    <property type="entry name" value="endopeptidase domain like (from Nostoc punctiforme)"/>
    <property type="match status" value="1"/>
</dbReference>
<proteinExistence type="inferred from homology"/>
<dbReference type="SUPFAM" id="SSF54001">
    <property type="entry name" value="Cysteine proteinases"/>
    <property type="match status" value="1"/>
</dbReference>
<dbReference type="Pfam" id="PF00877">
    <property type="entry name" value="NLPC_P60"/>
    <property type="match status" value="1"/>
</dbReference>
<comment type="similarity">
    <text evidence="1">Belongs to the peptidase C40 family.</text>
</comment>
<dbReference type="GeneID" id="93480373"/>
<keyword evidence="3" id="KW-0378">Hydrolase</keyword>
<dbReference type="GO" id="GO:0006508">
    <property type="term" value="P:proteolysis"/>
    <property type="evidence" value="ECO:0007669"/>
    <property type="project" value="UniProtKB-KW"/>
</dbReference>
<evidence type="ECO:0000256" key="1">
    <source>
        <dbReference type="ARBA" id="ARBA00007074"/>
    </source>
</evidence>